<dbReference type="CDD" id="cd00082">
    <property type="entry name" value="HisKA"/>
    <property type="match status" value="1"/>
</dbReference>
<dbReference type="PANTHER" id="PTHR43047">
    <property type="entry name" value="TWO-COMPONENT HISTIDINE PROTEIN KINASE"/>
    <property type="match status" value="1"/>
</dbReference>
<feature type="domain" description="PAC" evidence="17">
    <location>
        <begin position="83"/>
        <end position="134"/>
    </location>
</feature>
<accession>A0A3N1KSY1</accession>
<dbReference type="GO" id="GO:0000155">
    <property type="term" value="F:phosphorelay sensor kinase activity"/>
    <property type="evidence" value="ECO:0007669"/>
    <property type="project" value="InterPro"/>
</dbReference>
<dbReference type="Pfam" id="PF08448">
    <property type="entry name" value="PAS_4"/>
    <property type="match status" value="3"/>
</dbReference>
<evidence type="ECO:0000256" key="12">
    <source>
        <dbReference type="ARBA" id="ARBA00023136"/>
    </source>
</evidence>
<comment type="caution">
    <text evidence="18">The sequence shown here is derived from an EMBL/GenBank/DDBJ whole genome shotgun (WGS) entry which is preliminary data.</text>
</comment>
<dbReference type="NCBIfam" id="TIGR00229">
    <property type="entry name" value="sensory_box"/>
    <property type="match status" value="3"/>
</dbReference>
<dbReference type="PRINTS" id="PR00344">
    <property type="entry name" value="BCTRLSENSOR"/>
</dbReference>
<gene>
    <name evidence="18" type="ORF">EDC65_4634</name>
</gene>
<feature type="domain" description="Response regulatory" evidence="16">
    <location>
        <begin position="916"/>
        <end position="1033"/>
    </location>
</feature>
<evidence type="ECO:0000256" key="13">
    <source>
        <dbReference type="PROSITE-ProRule" id="PRU00169"/>
    </source>
</evidence>
<dbReference type="InterPro" id="IPR011006">
    <property type="entry name" value="CheY-like_superfamily"/>
</dbReference>
<evidence type="ECO:0000256" key="5">
    <source>
        <dbReference type="ARBA" id="ARBA00022679"/>
    </source>
</evidence>
<evidence type="ECO:0000259" key="17">
    <source>
        <dbReference type="PROSITE" id="PS50113"/>
    </source>
</evidence>
<dbReference type="InterPro" id="IPR004358">
    <property type="entry name" value="Sig_transdc_His_kin-like_C"/>
</dbReference>
<dbReference type="InterPro" id="IPR036890">
    <property type="entry name" value="HATPase_C_sf"/>
</dbReference>
<protein>
    <recommendedName>
        <fullName evidence="3">histidine kinase</fullName>
        <ecNumber evidence="3">2.7.13.3</ecNumber>
    </recommendedName>
</protein>
<evidence type="ECO:0000256" key="6">
    <source>
        <dbReference type="ARBA" id="ARBA00022692"/>
    </source>
</evidence>
<evidence type="ECO:0000256" key="10">
    <source>
        <dbReference type="ARBA" id="ARBA00022989"/>
    </source>
</evidence>
<dbReference type="Pfam" id="PF00072">
    <property type="entry name" value="Response_reg"/>
    <property type="match status" value="1"/>
</dbReference>
<dbReference type="Pfam" id="PF00512">
    <property type="entry name" value="HisKA"/>
    <property type="match status" value="1"/>
</dbReference>
<keyword evidence="6" id="KW-0812">Transmembrane</keyword>
<evidence type="ECO:0000256" key="3">
    <source>
        <dbReference type="ARBA" id="ARBA00012438"/>
    </source>
</evidence>
<dbReference type="CDD" id="cd00130">
    <property type="entry name" value="PAS"/>
    <property type="match status" value="2"/>
</dbReference>
<dbReference type="RefSeq" id="WP_123694071.1">
    <property type="nucleotide sequence ID" value="NZ_AP019700.1"/>
</dbReference>
<dbReference type="Gene3D" id="3.30.565.10">
    <property type="entry name" value="Histidine kinase-like ATPase, C-terminal domain"/>
    <property type="match status" value="1"/>
</dbReference>
<organism evidence="18 19">
    <name type="scientific">Stella humosa</name>
    <dbReference type="NCBI Taxonomy" id="94"/>
    <lineage>
        <taxon>Bacteria</taxon>
        <taxon>Pseudomonadati</taxon>
        <taxon>Pseudomonadota</taxon>
        <taxon>Alphaproteobacteria</taxon>
        <taxon>Rhodospirillales</taxon>
        <taxon>Stellaceae</taxon>
        <taxon>Stella</taxon>
    </lineage>
</organism>
<dbReference type="InterPro" id="IPR013656">
    <property type="entry name" value="PAS_4"/>
</dbReference>
<dbReference type="SUPFAM" id="SSF55874">
    <property type="entry name" value="ATPase domain of HSP90 chaperone/DNA topoisomerase II/histidine kinase"/>
    <property type="match status" value="1"/>
</dbReference>
<keyword evidence="12" id="KW-0472">Membrane</keyword>
<dbReference type="GO" id="GO:0005524">
    <property type="term" value="F:ATP binding"/>
    <property type="evidence" value="ECO:0007669"/>
    <property type="project" value="UniProtKB-KW"/>
</dbReference>
<dbReference type="InterPro" id="IPR005467">
    <property type="entry name" value="His_kinase_dom"/>
</dbReference>
<dbReference type="InterPro" id="IPR003594">
    <property type="entry name" value="HATPase_dom"/>
</dbReference>
<keyword evidence="9" id="KW-0067">ATP-binding</keyword>
<keyword evidence="8" id="KW-0418">Kinase</keyword>
<evidence type="ECO:0000256" key="8">
    <source>
        <dbReference type="ARBA" id="ARBA00022777"/>
    </source>
</evidence>
<dbReference type="InterPro" id="IPR003661">
    <property type="entry name" value="HisK_dim/P_dom"/>
</dbReference>
<evidence type="ECO:0000256" key="14">
    <source>
        <dbReference type="SAM" id="Coils"/>
    </source>
</evidence>
<dbReference type="PROSITE" id="PS50109">
    <property type="entry name" value="HIS_KIN"/>
    <property type="match status" value="1"/>
</dbReference>
<keyword evidence="7" id="KW-0547">Nucleotide-binding</keyword>
<dbReference type="EC" id="2.7.13.3" evidence="3"/>
<dbReference type="InterPro" id="IPR001789">
    <property type="entry name" value="Sig_transdc_resp-reg_receiver"/>
</dbReference>
<proteinExistence type="predicted"/>
<dbReference type="GO" id="GO:0016020">
    <property type="term" value="C:membrane"/>
    <property type="evidence" value="ECO:0007669"/>
    <property type="project" value="UniProtKB-SubCell"/>
</dbReference>
<dbReference type="Pfam" id="PF02518">
    <property type="entry name" value="HATPase_c"/>
    <property type="match status" value="1"/>
</dbReference>
<dbReference type="Proteomes" id="UP000278222">
    <property type="component" value="Unassembled WGS sequence"/>
</dbReference>
<dbReference type="SMART" id="SM00091">
    <property type="entry name" value="PAS"/>
    <property type="match status" value="5"/>
</dbReference>
<dbReference type="Gene3D" id="1.10.287.130">
    <property type="match status" value="1"/>
</dbReference>
<dbReference type="Gene3D" id="3.40.50.2300">
    <property type="match status" value="1"/>
</dbReference>
<dbReference type="SUPFAM" id="SSF55785">
    <property type="entry name" value="PYP-like sensor domain (PAS domain)"/>
    <property type="match status" value="5"/>
</dbReference>
<dbReference type="SUPFAM" id="SSF52172">
    <property type="entry name" value="CheY-like"/>
    <property type="match status" value="1"/>
</dbReference>
<evidence type="ECO:0000313" key="19">
    <source>
        <dbReference type="Proteomes" id="UP000278222"/>
    </source>
</evidence>
<evidence type="ECO:0000256" key="4">
    <source>
        <dbReference type="ARBA" id="ARBA00022553"/>
    </source>
</evidence>
<feature type="domain" description="Histidine kinase" evidence="15">
    <location>
        <begin position="670"/>
        <end position="890"/>
    </location>
</feature>
<sequence length="1035" mass="113649">MLDTLSDSQIMAVLEGIACAAFVVDVEADGGFRYLGLNAAHTASSGVAQSMLAGQPPHAVLPQDAADAVCARYRSCVEARGPVRYEERLVLAHQPRWWSTALMPILDADGRVRRILGTSFDITAQKALEAELRQSRGFLQTVIDHVPVPIFCKDASDLRYVFANRAVAQVVGPGVDMVGASDFDLYPPDQAAGFQARDREVLASGEPMTVETEVATTASGDRILRTRKLPIAGPDGEPKWLLGVSEDETERRNGEEALAAANDFLQVMLDSMPVMITCKDASDLRYTLINRAGEYYFGRPREDVVGRLASDIFPSFWAEEFERRDRSALASELPVTVMEVIDTRDGPRRVRSTKLVIRDGDGTPRHLLGITEDVTESHRAEERLRDAIESLQDGFVLFDKDDRIVLHNARFLDIYPHLRAMAPLEGVTFQETIRAGLEWRSALMPPAEAEAQVARRIANWRRGPAHAFEQRVPGDRWVLASERPTADGGVVGIHTDITAQKQAEIRLVDAIESIDQGFILSGADDRVILSNRRIREMTPAAGPDMVPGTGILELIRRCEESGDYRPGAAPLEEMIQQRYRLHREGTTEGIERQLRDGRWIMVSQHVTPNGLRVGLRTDITLMKAREQQLTEVRDHLQQQTARLIQLTGDLRQARQRAEDASRAKSQFLAMISHELRTPFTGIRGMADLLAGTAVDDEQARYLDVMRRSIERLLTLLDQILDFSRIEAGRIEIAALPMAPARLLADAAATFAPGAEAKGLELEYRIGADVPAEVAGDAAKTTQILANLVGNAVKFTEQGRILLTLDVERDGDARYLRWTVEDSGIGLSDDEISRLFEPFSQADESTSRRFGGTGLGLAISRRLTEAMGGGIGVAGARGQGARFWFRTPLRAVERLADAPVEPVPAPIGGTSAAPGRRVLIAEDDSINQLLIDTMLKRWGYETVVVGDGRLALDRLASQAFDVVLMDINMPVMDGPTAVRALRAGGGPMAAVPVFALTADVLPDHLAGYRRAGFTDVMTKPVDWARLRALLETAAAR</sequence>
<dbReference type="InterPro" id="IPR000700">
    <property type="entry name" value="PAS-assoc_C"/>
</dbReference>
<dbReference type="CDD" id="cd17546">
    <property type="entry name" value="REC_hyHK_CKI1_RcsC-like"/>
    <property type="match status" value="1"/>
</dbReference>
<dbReference type="InterPro" id="IPR000014">
    <property type="entry name" value="PAS"/>
</dbReference>
<dbReference type="PROSITE" id="PS50113">
    <property type="entry name" value="PAC"/>
    <property type="match status" value="2"/>
</dbReference>
<dbReference type="Gene3D" id="3.30.450.20">
    <property type="entry name" value="PAS domain"/>
    <property type="match status" value="4"/>
</dbReference>
<dbReference type="CDD" id="cd16922">
    <property type="entry name" value="HATPase_EvgS-ArcB-TorS-like"/>
    <property type="match status" value="1"/>
</dbReference>
<name>A0A3N1KSY1_9PROT</name>
<dbReference type="AlphaFoldDB" id="A0A3N1KSY1"/>
<evidence type="ECO:0000313" key="18">
    <source>
        <dbReference type="EMBL" id="ROP83104.1"/>
    </source>
</evidence>
<keyword evidence="19" id="KW-1185">Reference proteome</keyword>
<dbReference type="SMART" id="SM00387">
    <property type="entry name" value="HATPase_c"/>
    <property type="match status" value="1"/>
</dbReference>
<keyword evidence="11" id="KW-0902">Two-component regulatory system</keyword>
<feature type="domain" description="PAC" evidence="17">
    <location>
        <begin position="331"/>
        <end position="386"/>
    </location>
</feature>
<dbReference type="InterPro" id="IPR036097">
    <property type="entry name" value="HisK_dim/P_sf"/>
</dbReference>
<dbReference type="EMBL" id="RJKX01000017">
    <property type="protein sequence ID" value="ROP83104.1"/>
    <property type="molecule type" value="Genomic_DNA"/>
</dbReference>
<evidence type="ECO:0000256" key="11">
    <source>
        <dbReference type="ARBA" id="ARBA00023012"/>
    </source>
</evidence>
<dbReference type="PROSITE" id="PS50110">
    <property type="entry name" value="RESPONSE_REGULATORY"/>
    <property type="match status" value="1"/>
</dbReference>
<dbReference type="InterPro" id="IPR035965">
    <property type="entry name" value="PAS-like_dom_sf"/>
</dbReference>
<evidence type="ECO:0000256" key="1">
    <source>
        <dbReference type="ARBA" id="ARBA00000085"/>
    </source>
</evidence>
<keyword evidence="5" id="KW-0808">Transferase</keyword>
<feature type="coiled-coil region" evidence="14">
    <location>
        <begin position="636"/>
        <end position="663"/>
    </location>
</feature>
<dbReference type="Pfam" id="PF12860">
    <property type="entry name" value="PAS_7"/>
    <property type="match status" value="2"/>
</dbReference>
<comment type="catalytic activity">
    <reaction evidence="1">
        <text>ATP + protein L-histidine = ADP + protein N-phospho-L-histidine.</text>
        <dbReference type="EC" id="2.7.13.3"/>
    </reaction>
</comment>
<keyword evidence="4 13" id="KW-0597">Phosphoprotein</keyword>
<reference evidence="18 19" key="1">
    <citation type="submission" date="2018-11" db="EMBL/GenBank/DDBJ databases">
        <title>Genomic Encyclopedia of Type Strains, Phase IV (KMG-IV): sequencing the most valuable type-strain genomes for metagenomic binning, comparative biology and taxonomic classification.</title>
        <authorList>
            <person name="Goeker M."/>
        </authorList>
    </citation>
    <scope>NUCLEOTIDE SEQUENCE [LARGE SCALE GENOMIC DNA]</scope>
    <source>
        <strain evidence="18 19">DSM 5900</strain>
    </source>
</reference>
<evidence type="ECO:0000259" key="15">
    <source>
        <dbReference type="PROSITE" id="PS50109"/>
    </source>
</evidence>
<evidence type="ECO:0000259" key="16">
    <source>
        <dbReference type="PROSITE" id="PS50110"/>
    </source>
</evidence>
<dbReference type="SMART" id="SM00448">
    <property type="entry name" value="REC"/>
    <property type="match status" value="1"/>
</dbReference>
<evidence type="ECO:0000256" key="2">
    <source>
        <dbReference type="ARBA" id="ARBA00004370"/>
    </source>
</evidence>
<dbReference type="FunFam" id="3.30.565.10:FF:000010">
    <property type="entry name" value="Sensor histidine kinase RcsC"/>
    <property type="match status" value="1"/>
</dbReference>
<dbReference type="FunFam" id="1.10.287.130:FF:000004">
    <property type="entry name" value="Ethylene receptor 1"/>
    <property type="match status" value="1"/>
</dbReference>
<keyword evidence="10" id="KW-1133">Transmembrane helix</keyword>
<feature type="modified residue" description="4-aspartylphosphate" evidence="13">
    <location>
        <position position="965"/>
    </location>
</feature>
<comment type="subcellular location">
    <subcellularLocation>
        <location evidence="2">Membrane</location>
    </subcellularLocation>
</comment>
<keyword evidence="14" id="KW-0175">Coiled coil</keyword>
<evidence type="ECO:0000256" key="7">
    <source>
        <dbReference type="ARBA" id="ARBA00022741"/>
    </source>
</evidence>
<dbReference type="SMART" id="SM00388">
    <property type="entry name" value="HisKA"/>
    <property type="match status" value="1"/>
</dbReference>
<dbReference type="SUPFAM" id="SSF47384">
    <property type="entry name" value="Homodimeric domain of signal transducing histidine kinase"/>
    <property type="match status" value="1"/>
</dbReference>
<evidence type="ECO:0000256" key="9">
    <source>
        <dbReference type="ARBA" id="ARBA00022840"/>
    </source>
</evidence>
<dbReference type="OrthoDB" id="9801651at2"/>